<proteinExistence type="predicted"/>
<dbReference type="InterPro" id="IPR051685">
    <property type="entry name" value="Ycf3/AcsC/BcsC/TPR_MFPF"/>
</dbReference>
<gene>
    <name evidence="3" type="ORF">SAMN02910315_00889</name>
</gene>
<dbReference type="Proteomes" id="UP000323439">
    <property type="component" value="Unassembled WGS sequence"/>
</dbReference>
<evidence type="ECO:0000313" key="3">
    <source>
        <dbReference type="EMBL" id="SDA49107.1"/>
    </source>
</evidence>
<dbReference type="EMBL" id="FMXB01000005">
    <property type="protein sequence ID" value="SDA49107.1"/>
    <property type="molecule type" value="Genomic_DNA"/>
</dbReference>
<dbReference type="Pfam" id="PF14559">
    <property type="entry name" value="TPR_19"/>
    <property type="match status" value="1"/>
</dbReference>
<organism evidence="3 4">
    <name type="scientific">Methanobrevibacter millerae</name>
    <dbReference type="NCBI Taxonomy" id="230361"/>
    <lineage>
        <taxon>Archaea</taxon>
        <taxon>Methanobacteriati</taxon>
        <taxon>Methanobacteriota</taxon>
        <taxon>Methanomada group</taxon>
        <taxon>Methanobacteria</taxon>
        <taxon>Methanobacteriales</taxon>
        <taxon>Methanobacteriaceae</taxon>
        <taxon>Methanobrevibacter</taxon>
    </lineage>
</organism>
<evidence type="ECO:0000313" key="4">
    <source>
        <dbReference type="Proteomes" id="UP000323439"/>
    </source>
</evidence>
<dbReference type="PANTHER" id="PTHR44943">
    <property type="entry name" value="CELLULOSE SYNTHASE OPERON PROTEIN C"/>
    <property type="match status" value="1"/>
</dbReference>
<dbReference type="RefSeq" id="WP_149731467.1">
    <property type="nucleotide sequence ID" value="NZ_FMXB01000005.1"/>
</dbReference>
<reference evidence="3 4" key="1">
    <citation type="submission" date="2016-10" db="EMBL/GenBank/DDBJ databases">
        <authorList>
            <person name="Varghese N."/>
            <person name="Submissions S."/>
        </authorList>
    </citation>
    <scope>NUCLEOTIDE SEQUENCE [LARGE SCALE GENOMIC DNA]</scope>
    <source>
        <strain evidence="3 4">DSM 16643</strain>
    </source>
</reference>
<protein>
    <submittedName>
        <fullName evidence="3">Tetratricopeptide repeat-containing protein</fullName>
    </submittedName>
</protein>
<keyword evidence="4" id="KW-1185">Reference proteome</keyword>
<dbReference type="AlphaFoldDB" id="A0A1G5VV52"/>
<dbReference type="SUPFAM" id="SSF48452">
    <property type="entry name" value="TPR-like"/>
    <property type="match status" value="1"/>
</dbReference>
<dbReference type="InterPro" id="IPR011990">
    <property type="entry name" value="TPR-like_helical_dom_sf"/>
</dbReference>
<dbReference type="PANTHER" id="PTHR44943:SF4">
    <property type="entry name" value="TPR REPEAT-CONTAINING PROTEIN MJ0798"/>
    <property type="match status" value="1"/>
</dbReference>
<keyword evidence="2" id="KW-0802">TPR repeat</keyword>
<evidence type="ECO:0000256" key="2">
    <source>
        <dbReference type="ARBA" id="ARBA00022803"/>
    </source>
</evidence>
<name>A0A1G5VV52_9EURY</name>
<dbReference type="Gene3D" id="1.25.40.10">
    <property type="entry name" value="Tetratricopeptide repeat domain"/>
    <property type="match status" value="2"/>
</dbReference>
<sequence>MGVQEQLNKANDFLSNGDFISGEKVYDDILARDENNVDALFGKAKCYFNRCNYSKALEICDMAREIDLGAVPDEFYNRLLLAVKSNNDYHSRNASHFSHSDNVDSKMCPYCGREINPFMVICPFCEFDFRDYDLYEKCENCGRLVDECDAVCANCGEVLKSHESIPEVVRLCDEGFRLIKDYKIKEAKICFNKASKIDSKDATPIVGSAYCLYYLGYYVLALKKCDEALKLDPDSVDDGFYNDVNDKVNSVKS</sequence>
<evidence type="ECO:0000256" key="1">
    <source>
        <dbReference type="ARBA" id="ARBA00022737"/>
    </source>
</evidence>
<dbReference type="SMART" id="SM00028">
    <property type="entry name" value="TPR"/>
    <property type="match status" value="4"/>
</dbReference>
<dbReference type="InterPro" id="IPR019734">
    <property type="entry name" value="TPR_rpt"/>
</dbReference>
<keyword evidence="1" id="KW-0677">Repeat</keyword>
<accession>A0A1G5VV52</accession>